<name>A0A0F9VM97_9ZZZZ</name>
<organism evidence="2">
    <name type="scientific">marine sediment metagenome</name>
    <dbReference type="NCBI Taxonomy" id="412755"/>
    <lineage>
        <taxon>unclassified sequences</taxon>
        <taxon>metagenomes</taxon>
        <taxon>ecological metagenomes</taxon>
    </lineage>
</organism>
<gene>
    <name evidence="2" type="ORF">LCGC14_0066750</name>
</gene>
<dbReference type="SUPFAM" id="SSF109854">
    <property type="entry name" value="DinB/YfiT-like putative metalloenzymes"/>
    <property type="match status" value="1"/>
</dbReference>
<dbReference type="AlphaFoldDB" id="A0A0F9VM97"/>
<dbReference type="Pfam" id="PF12867">
    <property type="entry name" value="DinB_2"/>
    <property type="match status" value="1"/>
</dbReference>
<dbReference type="EMBL" id="LAZR01000016">
    <property type="protein sequence ID" value="KKO06256.1"/>
    <property type="molecule type" value="Genomic_DNA"/>
</dbReference>
<protein>
    <recommendedName>
        <fullName evidence="1">DinB-like domain-containing protein</fullName>
    </recommendedName>
</protein>
<evidence type="ECO:0000259" key="1">
    <source>
        <dbReference type="Pfam" id="PF12867"/>
    </source>
</evidence>
<comment type="caution">
    <text evidence="2">The sequence shown here is derived from an EMBL/GenBank/DDBJ whole genome shotgun (WGS) entry which is preliminary data.</text>
</comment>
<reference evidence="2" key="1">
    <citation type="journal article" date="2015" name="Nature">
        <title>Complex archaea that bridge the gap between prokaryotes and eukaryotes.</title>
        <authorList>
            <person name="Spang A."/>
            <person name="Saw J.H."/>
            <person name="Jorgensen S.L."/>
            <person name="Zaremba-Niedzwiedzka K."/>
            <person name="Martijn J."/>
            <person name="Lind A.E."/>
            <person name="van Eijk R."/>
            <person name="Schleper C."/>
            <person name="Guy L."/>
            <person name="Ettema T.J."/>
        </authorList>
    </citation>
    <scope>NUCLEOTIDE SEQUENCE</scope>
</reference>
<dbReference type="InterPro" id="IPR024775">
    <property type="entry name" value="DinB-like"/>
</dbReference>
<feature type="domain" description="DinB-like" evidence="1">
    <location>
        <begin position="32"/>
        <end position="169"/>
    </location>
</feature>
<dbReference type="NCBIfam" id="NF009807">
    <property type="entry name" value="PRK13291.1"/>
    <property type="match status" value="1"/>
</dbReference>
<sequence length="178" mass="21009">MEDLEKLKYPIGHFECPEDISKEDIEKWIKVLETLPERLSNLVKNFSEDQLNTPYRKDGWTVRQVVHHMADSHHHSYTRFKWALTENRPLIKVYEEKKWSELIDARIAPISLSLSYLTALHAKLVYLLTRLSLEDLKVSYIHPDGNVNVSVAENIAKYAWHSNHHFAHIENLALRQNW</sequence>
<accession>A0A0F9VM97</accession>
<proteinExistence type="predicted"/>
<evidence type="ECO:0000313" key="2">
    <source>
        <dbReference type="EMBL" id="KKO06256.1"/>
    </source>
</evidence>
<dbReference type="InterPro" id="IPR034660">
    <property type="entry name" value="DinB/YfiT-like"/>
</dbReference>
<dbReference type="Gene3D" id="1.20.120.450">
    <property type="entry name" value="dinb family like domain"/>
    <property type="match status" value="1"/>
</dbReference>